<dbReference type="RefSeq" id="WP_091279983.1">
    <property type="nucleotide sequence ID" value="NZ_FAOZ01000015.1"/>
</dbReference>
<proteinExistence type="predicted"/>
<feature type="transmembrane region" description="Helical" evidence="2">
    <location>
        <begin position="70"/>
        <end position="90"/>
    </location>
</feature>
<gene>
    <name evidence="3" type="ORF">Ga0074812_11542</name>
</gene>
<sequence length="363" mass="39123">MSTWAEQRRADRTAERNADRADRVAERDQDRKDAAEAARLKEKQTAARAAAKTQAREKRAKWRREHAVELLIYPLAVVSAVMAVPAMALFGLDLYDNPSGLVLPLLSELGVWAFAIALEVSRRRHPERSTVKLTAGVAVFGVMAFGMNFAHGLERSLLAGLMMGSVSIAGVLAHQFTVGAPPRSRAERARARIERTAERRVAKARRLAARQAVVELAADGTARLVYVPGLYLPKGRKLEAATVSGLPVPVDEWDAALADLLAGDLDPHVSGASDHDLDPIPGADLGGSGGVAVADPPPPVDPTPPKQATRTRTAKQVRAAALRLARKNGKPVSAEFLRRELRIAPAVARTLRNDVNAELYPNS</sequence>
<keyword evidence="2" id="KW-1133">Transmembrane helix</keyword>
<accession>A0A0S4QQF1</accession>
<organism evidence="3 4">
    <name type="scientific">Parafrankia irregularis</name>
    <dbReference type="NCBI Taxonomy" id="795642"/>
    <lineage>
        <taxon>Bacteria</taxon>
        <taxon>Bacillati</taxon>
        <taxon>Actinomycetota</taxon>
        <taxon>Actinomycetes</taxon>
        <taxon>Frankiales</taxon>
        <taxon>Frankiaceae</taxon>
        <taxon>Parafrankia</taxon>
    </lineage>
</organism>
<evidence type="ECO:0000256" key="2">
    <source>
        <dbReference type="SAM" id="Phobius"/>
    </source>
</evidence>
<keyword evidence="4" id="KW-1185">Reference proteome</keyword>
<feature type="compositionally biased region" description="Pro residues" evidence="1">
    <location>
        <begin position="295"/>
        <end position="305"/>
    </location>
</feature>
<dbReference type="AlphaFoldDB" id="A0A0S4QQF1"/>
<name>A0A0S4QQF1_9ACTN</name>
<dbReference type="Proteomes" id="UP000198802">
    <property type="component" value="Unassembled WGS sequence"/>
</dbReference>
<evidence type="ECO:0000256" key="1">
    <source>
        <dbReference type="SAM" id="MobiDB-lite"/>
    </source>
</evidence>
<keyword evidence="2" id="KW-0472">Membrane</keyword>
<evidence type="ECO:0000313" key="4">
    <source>
        <dbReference type="Proteomes" id="UP000198802"/>
    </source>
</evidence>
<feature type="transmembrane region" description="Helical" evidence="2">
    <location>
        <begin position="102"/>
        <end position="121"/>
    </location>
</feature>
<protein>
    <submittedName>
        <fullName evidence="3">Uncharacterized protein</fullName>
    </submittedName>
</protein>
<feature type="region of interest" description="Disordered" evidence="1">
    <location>
        <begin position="1"/>
        <end position="44"/>
    </location>
</feature>
<dbReference type="EMBL" id="FAOZ01000015">
    <property type="protein sequence ID" value="CUU57840.1"/>
    <property type="molecule type" value="Genomic_DNA"/>
</dbReference>
<feature type="region of interest" description="Disordered" evidence="1">
    <location>
        <begin position="281"/>
        <end position="315"/>
    </location>
</feature>
<reference evidence="4" key="1">
    <citation type="submission" date="2015-11" db="EMBL/GenBank/DDBJ databases">
        <authorList>
            <person name="Varghese N."/>
        </authorList>
    </citation>
    <scope>NUCLEOTIDE SEQUENCE [LARGE SCALE GENOMIC DNA]</scope>
    <source>
        <strain evidence="4">DSM 45899</strain>
    </source>
</reference>
<evidence type="ECO:0000313" key="3">
    <source>
        <dbReference type="EMBL" id="CUU57840.1"/>
    </source>
</evidence>
<keyword evidence="2" id="KW-0812">Transmembrane</keyword>
<feature type="transmembrane region" description="Helical" evidence="2">
    <location>
        <begin position="133"/>
        <end position="151"/>
    </location>
</feature>